<protein>
    <submittedName>
        <fullName evidence="1">Uncharacterized protein</fullName>
    </submittedName>
</protein>
<sequence length="88" mass="9869">MSDTIDDFRALNQYHKEQRAAGREAAPEALDAAGVRYTVHNGGAHIIVQHAGKRVDFWPGPGRWRDYKAGKRGYDIESLIDYLKGQGK</sequence>
<proteinExistence type="predicted"/>
<evidence type="ECO:0000313" key="1">
    <source>
        <dbReference type="EMBL" id="PWF25013.1"/>
    </source>
</evidence>
<dbReference type="Proteomes" id="UP000245212">
    <property type="component" value="Unassembled WGS sequence"/>
</dbReference>
<keyword evidence="2" id="KW-1185">Reference proteome</keyword>
<reference evidence="2" key="1">
    <citation type="submission" date="2018-05" db="EMBL/GenBank/DDBJ databases">
        <authorList>
            <person name="Li Y."/>
        </authorList>
    </citation>
    <scope>NUCLEOTIDE SEQUENCE [LARGE SCALE GENOMIC DNA]</scope>
    <source>
        <strain evidence="2">3d-2-2</strain>
    </source>
</reference>
<evidence type="ECO:0000313" key="2">
    <source>
        <dbReference type="Proteomes" id="UP000245212"/>
    </source>
</evidence>
<dbReference type="EMBL" id="QETA01000001">
    <property type="protein sequence ID" value="PWF25013.1"/>
    <property type="molecule type" value="Genomic_DNA"/>
</dbReference>
<accession>A0A2V1K443</accession>
<name>A0A2V1K443_9BURK</name>
<dbReference type="AlphaFoldDB" id="A0A2V1K443"/>
<organism evidence="1 2">
    <name type="scientific">Corticimicrobacter populi</name>
    <dbReference type="NCBI Taxonomy" id="2175229"/>
    <lineage>
        <taxon>Bacteria</taxon>
        <taxon>Pseudomonadati</taxon>
        <taxon>Pseudomonadota</taxon>
        <taxon>Betaproteobacteria</taxon>
        <taxon>Burkholderiales</taxon>
        <taxon>Alcaligenaceae</taxon>
        <taxon>Corticimicrobacter</taxon>
    </lineage>
</organism>
<comment type="caution">
    <text evidence="1">The sequence shown here is derived from an EMBL/GenBank/DDBJ whole genome shotgun (WGS) entry which is preliminary data.</text>
</comment>
<gene>
    <name evidence="1" type="ORF">DD235_02245</name>
</gene>